<accession>A0A9P8N917</accession>
<dbReference type="SUPFAM" id="SSF56672">
    <property type="entry name" value="DNA/RNA polymerases"/>
    <property type="match status" value="1"/>
</dbReference>
<evidence type="ECO:0000259" key="4">
    <source>
        <dbReference type="Pfam" id="PF07727"/>
    </source>
</evidence>
<evidence type="ECO:0000256" key="3">
    <source>
        <dbReference type="SAM" id="MobiDB-lite"/>
    </source>
</evidence>
<sequence>MSFRTLMALAAEYDLELDQMDAINAFVNCPLEEEEVVFMKMPPGFERRGKVLRLRKALYGLRRSPLLWQQHLTASLEKIGFKTVPQEPCVMMKGAVIVFFYVDDIIWAYRKRDQQVATEAISGLQQRYKMSILGEPKWFLGIRILRHRPSRTIWLTQDAYIDKIAHKYVPDKLGIKPPSTPMATNEELVSEPIQARDQDKHSYLQKSPD</sequence>
<dbReference type="GeneID" id="68350523"/>
<evidence type="ECO:0000256" key="2">
    <source>
        <dbReference type="ARBA" id="ARBA00023128"/>
    </source>
</evidence>
<dbReference type="AlphaFoldDB" id="A0A9P8N917"/>
<proteinExistence type="predicted"/>
<comment type="subcellular location">
    <subcellularLocation>
        <location evidence="1">Mitochondrion</location>
    </subcellularLocation>
</comment>
<name>A0A9P8N917_9HYPO</name>
<evidence type="ECO:0000313" key="6">
    <source>
        <dbReference type="Proteomes" id="UP000824596"/>
    </source>
</evidence>
<dbReference type="RefSeq" id="XP_044726265.1">
    <property type="nucleotide sequence ID" value="XM_044859865.1"/>
</dbReference>
<keyword evidence="5" id="KW-0808">Transferase</keyword>
<dbReference type="InterPro" id="IPR013103">
    <property type="entry name" value="RVT_2"/>
</dbReference>
<feature type="domain" description="Reverse transcriptase Ty1/copia-type" evidence="4">
    <location>
        <begin position="2"/>
        <end position="168"/>
    </location>
</feature>
<organism evidence="5 6">
    <name type="scientific">Hirsutella rhossiliensis</name>
    <dbReference type="NCBI Taxonomy" id="111463"/>
    <lineage>
        <taxon>Eukaryota</taxon>
        <taxon>Fungi</taxon>
        <taxon>Dikarya</taxon>
        <taxon>Ascomycota</taxon>
        <taxon>Pezizomycotina</taxon>
        <taxon>Sordariomycetes</taxon>
        <taxon>Hypocreomycetidae</taxon>
        <taxon>Hypocreales</taxon>
        <taxon>Ophiocordycipitaceae</taxon>
        <taxon>Hirsutella</taxon>
    </lineage>
</organism>
<dbReference type="InterPro" id="IPR043502">
    <property type="entry name" value="DNA/RNA_pol_sf"/>
</dbReference>
<dbReference type="GO" id="GO:0003964">
    <property type="term" value="F:RNA-directed DNA polymerase activity"/>
    <property type="evidence" value="ECO:0007669"/>
    <property type="project" value="UniProtKB-KW"/>
</dbReference>
<dbReference type="Proteomes" id="UP000824596">
    <property type="component" value="Unassembled WGS sequence"/>
</dbReference>
<dbReference type="OrthoDB" id="5080335at2759"/>
<keyword evidence="2" id="KW-0496">Mitochondrion</keyword>
<feature type="compositionally biased region" description="Basic and acidic residues" evidence="3">
    <location>
        <begin position="194"/>
        <end position="209"/>
    </location>
</feature>
<dbReference type="EMBL" id="JAIZPD010000001">
    <property type="protein sequence ID" value="KAH0968752.1"/>
    <property type="molecule type" value="Genomic_DNA"/>
</dbReference>
<evidence type="ECO:0000256" key="1">
    <source>
        <dbReference type="ARBA" id="ARBA00004173"/>
    </source>
</evidence>
<dbReference type="GO" id="GO:0005739">
    <property type="term" value="C:mitochondrion"/>
    <property type="evidence" value="ECO:0007669"/>
    <property type="project" value="UniProtKB-SubCell"/>
</dbReference>
<feature type="region of interest" description="Disordered" evidence="3">
    <location>
        <begin position="179"/>
        <end position="209"/>
    </location>
</feature>
<gene>
    <name evidence="5" type="ORF">HRG_01394</name>
</gene>
<protein>
    <submittedName>
        <fullName evidence="5">Reverse transcriptase (RNA-dependent DNA polymerase) domain-containing protein</fullName>
    </submittedName>
</protein>
<reference evidence="5" key="1">
    <citation type="submission" date="2021-09" db="EMBL/GenBank/DDBJ databases">
        <title>A high-quality genome of the endoparasitic fungus Hirsutella rhossiliensis with a comparison of Hirsutella genomes reveals transposable elements contributing to genome size variation.</title>
        <authorList>
            <person name="Lin R."/>
            <person name="Jiao Y."/>
            <person name="Sun X."/>
            <person name="Ling J."/>
            <person name="Xie B."/>
            <person name="Cheng X."/>
        </authorList>
    </citation>
    <scope>NUCLEOTIDE SEQUENCE</scope>
    <source>
        <strain evidence="5">HR02</strain>
    </source>
</reference>
<evidence type="ECO:0000313" key="5">
    <source>
        <dbReference type="EMBL" id="KAH0968752.1"/>
    </source>
</evidence>
<keyword evidence="5" id="KW-0548">Nucleotidyltransferase</keyword>
<comment type="caution">
    <text evidence="5">The sequence shown here is derived from an EMBL/GenBank/DDBJ whole genome shotgun (WGS) entry which is preliminary data.</text>
</comment>
<keyword evidence="5" id="KW-0695">RNA-directed DNA polymerase</keyword>
<dbReference type="Pfam" id="PF07727">
    <property type="entry name" value="RVT_2"/>
    <property type="match status" value="1"/>
</dbReference>
<keyword evidence="6" id="KW-1185">Reference proteome</keyword>